<evidence type="ECO:0000313" key="5">
    <source>
        <dbReference type="Proteomes" id="UP000249061"/>
    </source>
</evidence>
<keyword evidence="1" id="KW-0328">Glycosyltransferase</keyword>
<evidence type="ECO:0000313" key="4">
    <source>
        <dbReference type="EMBL" id="PZR06029.1"/>
    </source>
</evidence>
<dbReference type="Proteomes" id="UP000249061">
    <property type="component" value="Unassembled WGS sequence"/>
</dbReference>
<evidence type="ECO:0000256" key="2">
    <source>
        <dbReference type="ARBA" id="ARBA00022679"/>
    </source>
</evidence>
<comment type="caution">
    <text evidence="4">The sequence shown here is derived from an EMBL/GenBank/DDBJ whole genome shotgun (WGS) entry which is preliminary data.</text>
</comment>
<accession>A0A2W5SRX7</accession>
<dbReference type="InterPro" id="IPR007184">
    <property type="entry name" value="Mannoside_phosphorylase"/>
</dbReference>
<keyword evidence="4" id="KW-0378">Hydrolase</keyword>
<dbReference type="EMBL" id="QFQP01000040">
    <property type="protein sequence ID" value="PZR06029.1"/>
    <property type="molecule type" value="Genomic_DNA"/>
</dbReference>
<evidence type="ECO:0000256" key="3">
    <source>
        <dbReference type="ARBA" id="ARBA00024356"/>
    </source>
</evidence>
<dbReference type="AlphaFoldDB" id="A0A2W5SRX7"/>
<dbReference type="Gene3D" id="2.115.10.20">
    <property type="entry name" value="Glycosyl hydrolase domain, family 43"/>
    <property type="match status" value="1"/>
</dbReference>
<comment type="similarity">
    <text evidence="3">Belongs to the glycosyl hydrolase 130 family.</text>
</comment>
<keyword evidence="2" id="KW-0808">Transferase</keyword>
<dbReference type="PANTHER" id="PTHR34106">
    <property type="entry name" value="GLYCOSIDASE"/>
    <property type="match status" value="1"/>
</dbReference>
<keyword evidence="4" id="KW-0326">Glycosidase</keyword>
<dbReference type="InterPro" id="IPR023296">
    <property type="entry name" value="Glyco_hydro_beta-prop_sf"/>
</dbReference>
<dbReference type="PIRSF" id="PIRSF016202">
    <property type="entry name" value="PH1107"/>
    <property type="match status" value="1"/>
</dbReference>
<dbReference type="GO" id="GO:0016757">
    <property type="term" value="F:glycosyltransferase activity"/>
    <property type="evidence" value="ECO:0007669"/>
    <property type="project" value="UniProtKB-KW"/>
</dbReference>
<evidence type="ECO:0000256" key="1">
    <source>
        <dbReference type="ARBA" id="ARBA00022676"/>
    </source>
</evidence>
<dbReference type="PANTHER" id="PTHR34106:SF5">
    <property type="entry name" value="GLYCOSIDASE"/>
    <property type="match status" value="1"/>
</dbReference>
<name>A0A2W5SRX7_9BACT</name>
<reference evidence="4 5" key="1">
    <citation type="submission" date="2017-08" db="EMBL/GenBank/DDBJ databases">
        <title>Infants hospitalized years apart are colonized by the same room-sourced microbial strains.</title>
        <authorList>
            <person name="Brooks B."/>
            <person name="Olm M.R."/>
            <person name="Firek B.A."/>
            <person name="Baker R."/>
            <person name="Thomas B.C."/>
            <person name="Morowitz M.J."/>
            <person name="Banfield J.F."/>
        </authorList>
    </citation>
    <scope>NUCLEOTIDE SEQUENCE [LARGE SCALE GENOMIC DNA]</scope>
    <source>
        <strain evidence="4">S2_003_000_R2_14</strain>
    </source>
</reference>
<protein>
    <submittedName>
        <fullName evidence="4">Glycosidase</fullName>
    </submittedName>
</protein>
<organism evidence="4 5">
    <name type="scientific">Archangium gephyra</name>
    <dbReference type="NCBI Taxonomy" id="48"/>
    <lineage>
        <taxon>Bacteria</taxon>
        <taxon>Pseudomonadati</taxon>
        <taxon>Myxococcota</taxon>
        <taxon>Myxococcia</taxon>
        <taxon>Myxococcales</taxon>
        <taxon>Cystobacterineae</taxon>
        <taxon>Archangiaceae</taxon>
        <taxon>Archangium</taxon>
    </lineage>
</organism>
<dbReference type="GO" id="GO:0016798">
    <property type="term" value="F:hydrolase activity, acting on glycosyl bonds"/>
    <property type="evidence" value="ECO:0007669"/>
    <property type="project" value="UniProtKB-KW"/>
</dbReference>
<dbReference type="CDD" id="cd18615">
    <property type="entry name" value="GH130"/>
    <property type="match status" value="1"/>
</dbReference>
<dbReference type="Pfam" id="PF04041">
    <property type="entry name" value="Glyco_hydro_130"/>
    <property type="match status" value="1"/>
</dbReference>
<sequence>MKSGARYETLFRRHASNPILTAADWPYPAHSVFNPGATLLRDGTTLLLCRVEDRRGHSHLCAARSKNGVDGWGIDPVPTFSPDPEHHAEELWGIEDARITWVDELQQYVVAYTAFSRGGPGVSLALTTDFVTFERCGLVMQPDDKDAALLPRRIDGNFVLVHRPVTDHSANIWLSFSPDLRNWGNHKPMLLARRGAWWDANKIGLSPPLIETERGWLMLYHGVRTTASGGLYRLGLALFDTQDPAKCLLRGDGWVFGPEAGYERSGDVNNVVFPCGTTTQGDTLHVYYGGADSCIALATASISQCLAWLDQHGSAP</sequence>
<dbReference type="SUPFAM" id="SSF75005">
    <property type="entry name" value="Arabinanase/levansucrase/invertase"/>
    <property type="match status" value="1"/>
</dbReference>
<gene>
    <name evidence="4" type="ORF">DI536_30860</name>
</gene>
<proteinExistence type="inferred from homology"/>